<dbReference type="OrthoDB" id="1000116at2759"/>
<keyword evidence="1" id="KW-0548">Nucleotidyltransferase</keyword>
<dbReference type="AlphaFoldDB" id="A0A5B6W6A8"/>
<protein>
    <submittedName>
        <fullName evidence="1">Reverse transcriptase</fullName>
    </submittedName>
</protein>
<reference evidence="2" key="1">
    <citation type="journal article" date="2019" name="Plant Biotechnol. J.">
        <title>Genome sequencing of the Australian wild diploid species Gossypium australe highlights disease resistance and delayed gland morphogenesis.</title>
        <authorList>
            <person name="Cai Y."/>
            <person name="Cai X."/>
            <person name="Wang Q."/>
            <person name="Wang P."/>
            <person name="Zhang Y."/>
            <person name="Cai C."/>
            <person name="Xu Y."/>
            <person name="Wang K."/>
            <person name="Zhou Z."/>
            <person name="Wang C."/>
            <person name="Geng S."/>
            <person name="Li B."/>
            <person name="Dong Q."/>
            <person name="Hou Y."/>
            <person name="Wang H."/>
            <person name="Ai P."/>
            <person name="Liu Z."/>
            <person name="Yi F."/>
            <person name="Sun M."/>
            <person name="An G."/>
            <person name="Cheng J."/>
            <person name="Zhang Y."/>
            <person name="Shi Q."/>
            <person name="Xie Y."/>
            <person name="Shi X."/>
            <person name="Chang Y."/>
            <person name="Huang F."/>
            <person name="Chen Y."/>
            <person name="Hong S."/>
            <person name="Mi L."/>
            <person name="Sun Q."/>
            <person name="Zhang L."/>
            <person name="Zhou B."/>
            <person name="Peng R."/>
            <person name="Zhang X."/>
            <person name="Liu F."/>
        </authorList>
    </citation>
    <scope>NUCLEOTIDE SEQUENCE [LARGE SCALE GENOMIC DNA]</scope>
    <source>
        <strain evidence="2">cv. PA1801</strain>
    </source>
</reference>
<dbReference type="Proteomes" id="UP000325315">
    <property type="component" value="Unassembled WGS sequence"/>
</dbReference>
<dbReference type="GO" id="GO:0003964">
    <property type="term" value="F:RNA-directed DNA polymerase activity"/>
    <property type="evidence" value="ECO:0007669"/>
    <property type="project" value="UniProtKB-KW"/>
</dbReference>
<dbReference type="EMBL" id="SMMG02000004">
    <property type="protein sequence ID" value="KAA3476774.1"/>
    <property type="molecule type" value="Genomic_DNA"/>
</dbReference>
<keyword evidence="2" id="KW-1185">Reference proteome</keyword>
<dbReference type="InterPro" id="IPR052343">
    <property type="entry name" value="Retrotransposon-Effector_Assoc"/>
</dbReference>
<name>A0A5B6W6A8_9ROSI</name>
<keyword evidence="1" id="KW-0808">Transferase</keyword>
<comment type="caution">
    <text evidence="1">The sequence shown here is derived from an EMBL/GenBank/DDBJ whole genome shotgun (WGS) entry which is preliminary data.</text>
</comment>
<gene>
    <name evidence="1" type="ORF">EPI10_010721</name>
</gene>
<evidence type="ECO:0000313" key="1">
    <source>
        <dbReference type="EMBL" id="KAA3476774.1"/>
    </source>
</evidence>
<dbReference type="PANTHER" id="PTHR46890">
    <property type="entry name" value="NON-LTR RETROLELEMENT REVERSE TRANSCRIPTASE-LIKE PROTEIN-RELATED"/>
    <property type="match status" value="1"/>
</dbReference>
<keyword evidence="1" id="KW-0695">RNA-directed DNA polymerase</keyword>
<sequence>MVEIQPCITRSLNEELMYEFKEDEVVEAMKLMAPLKASSKDDFSAFFYQNFWHIVGKDVIRYCLEVLNSRGEFEELNRTNIELIPKVSTSKNMRQFRLISLCNSVSYSVLLNGFQEVDFKLTSGLRREGIIDGARVGRGGLSVVHLFFADDNILFGEASIEGVMTMKSMVNEYEKVLGQLVNFDKSLVYFNSNVYNGKRD</sequence>
<proteinExistence type="predicted"/>
<evidence type="ECO:0000313" key="2">
    <source>
        <dbReference type="Proteomes" id="UP000325315"/>
    </source>
</evidence>
<accession>A0A5B6W6A8</accession>
<organism evidence="1 2">
    <name type="scientific">Gossypium australe</name>
    <dbReference type="NCBI Taxonomy" id="47621"/>
    <lineage>
        <taxon>Eukaryota</taxon>
        <taxon>Viridiplantae</taxon>
        <taxon>Streptophyta</taxon>
        <taxon>Embryophyta</taxon>
        <taxon>Tracheophyta</taxon>
        <taxon>Spermatophyta</taxon>
        <taxon>Magnoliopsida</taxon>
        <taxon>eudicotyledons</taxon>
        <taxon>Gunneridae</taxon>
        <taxon>Pentapetalae</taxon>
        <taxon>rosids</taxon>
        <taxon>malvids</taxon>
        <taxon>Malvales</taxon>
        <taxon>Malvaceae</taxon>
        <taxon>Malvoideae</taxon>
        <taxon>Gossypium</taxon>
    </lineage>
</organism>
<dbReference type="PANTHER" id="PTHR46890:SF48">
    <property type="entry name" value="RNA-DIRECTED DNA POLYMERASE"/>
    <property type="match status" value="1"/>
</dbReference>